<dbReference type="PANTHER" id="PTHR46885">
    <property type="entry name" value="PROTEIN ANKUB1"/>
    <property type="match status" value="1"/>
</dbReference>
<proteinExistence type="predicted"/>
<gene>
    <name evidence="3" type="ORF">GPM918_LOCUS770</name>
    <name evidence="4" type="ORF">SRO942_LOCUS771</name>
</gene>
<feature type="region of interest" description="Disordered" evidence="1">
    <location>
        <begin position="511"/>
        <end position="551"/>
    </location>
</feature>
<dbReference type="PROSITE" id="PS50053">
    <property type="entry name" value="UBIQUITIN_2"/>
    <property type="match status" value="1"/>
</dbReference>
<evidence type="ECO:0000313" key="5">
    <source>
        <dbReference type="Proteomes" id="UP000663829"/>
    </source>
</evidence>
<dbReference type="OrthoDB" id="8856820at2759"/>
<evidence type="ECO:0000313" key="3">
    <source>
        <dbReference type="EMBL" id="CAF0749971.1"/>
    </source>
</evidence>
<name>A0A813PAI7_9BILA</name>
<organism evidence="3 5">
    <name type="scientific">Didymodactylos carnosus</name>
    <dbReference type="NCBI Taxonomy" id="1234261"/>
    <lineage>
        <taxon>Eukaryota</taxon>
        <taxon>Metazoa</taxon>
        <taxon>Spiralia</taxon>
        <taxon>Gnathifera</taxon>
        <taxon>Rotifera</taxon>
        <taxon>Eurotatoria</taxon>
        <taxon>Bdelloidea</taxon>
        <taxon>Philodinida</taxon>
        <taxon>Philodinidae</taxon>
        <taxon>Didymodactylos</taxon>
    </lineage>
</organism>
<reference evidence="3" key="1">
    <citation type="submission" date="2021-02" db="EMBL/GenBank/DDBJ databases">
        <authorList>
            <person name="Nowell W R."/>
        </authorList>
    </citation>
    <scope>NUCLEOTIDE SEQUENCE</scope>
</reference>
<dbReference type="AlphaFoldDB" id="A0A813PAI7"/>
<dbReference type="Proteomes" id="UP000663829">
    <property type="component" value="Unassembled WGS sequence"/>
</dbReference>
<dbReference type="Proteomes" id="UP000681722">
    <property type="component" value="Unassembled WGS sequence"/>
</dbReference>
<evidence type="ECO:0000313" key="4">
    <source>
        <dbReference type="EMBL" id="CAF3529332.1"/>
    </source>
</evidence>
<keyword evidence="5" id="KW-1185">Reference proteome</keyword>
<protein>
    <recommendedName>
        <fullName evidence="2">Ubiquitin-like domain-containing protein</fullName>
    </recommendedName>
</protein>
<dbReference type="InterPro" id="IPR036770">
    <property type="entry name" value="Ankyrin_rpt-contain_sf"/>
</dbReference>
<dbReference type="EMBL" id="CAJOBC010000063">
    <property type="protein sequence ID" value="CAF3529332.1"/>
    <property type="molecule type" value="Genomic_DNA"/>
</dbReference>
<comment type="caution">
    <text evidence="3">The sequence shown here is derived from an EMBL/GenBank/DDBJ whole genome shotgun (WGS) entry which is preliminary data.</text>
</comment>
<accession>A0A813PAI7</accession>
<feature type="domain" description="Ubiquitin-like" evidence="2">
    <location>
        <begin position="111"/>
        <end position="159"/>
    </location>
</feature>
<dbReference type="PANTHER" id="PTHR46885:SF1">
    <property type="entry name" value="PROTEIN ANKUB1"/>
    <property type="match status" value="1"/>
</dbReference>
<dbReference type="InterPro" id="IPR000626">
    <property type="entry name" value="Ubiquitin-like_dom"/>
</dbReference>
<evidence type="ECO:0000259" key="2">
    <source>
        <dbReference type="PROSITE" id="PS50053"/>
    </source>
</evidence>
<dbReference type="EMBL" id="CAJNOQ010000063">
    <property type="protein sequence ID" value="CAF0749971.1"/>
    <property type="molecule type" value="Genomic_DNA"/>
</dbReference>
<dbReference type="SUPFAM" id="SSF48403">
    <property type="entry name" value="Ankyrin repeat"/>
    <property type="match status" value="1"/>
</dbReference>
<evidence type="ECO:0000256" key="1">
    <source>
        <dbReference type="SAM" id="MobiDB-lite"/>
    </source>
</evidence>
<feature type="compositionally biased region" description="Polar residues" evidence="1">
    <location>
        <begin position="525"/>
        <end position="540"/>
    </location>
</feature>
<sequence length="758" mass="87224">MYFLIQFTTTGERVIYNGKQGSTVADLLRWLEHRFHFESNCSEKTNRRLVLLYDNTPLKEEWYIDDLSIDSGATVKCTIREDKIPNYRFFLPIRGEMFDIYDDNLHPIDTTIIQMRIIASRKTGLPLSAFRLVVDNNNELFDHFTLSSYDIEPRSTLTIQTWVGWSDFYSYAIKGYTKAVLTLLSHDELVKQYMLQVALYISAHYGNVDLARALINIGARADKPVGHHPSRQWCASLSKHPDYFRCPIHEAIESVQVGIVLLFGSVQSTILQKTDGYGISPWRLALRQQKSDPVLQSKHREIALFILTKQFGGIKLSKNVTITSKQMYALKSWADRAREKCYLRKGSQFSSLKKRPINVSGLLGYKLLIDGYNNDFCDFYSTAEYAKEKARTIYFIDDHEKLKAKQMENHLKSFNVLNTLYTKIAGQQRPGSRTGNTNTLYSGKTTGRKLWNKVSGIFRLETLLLRNVINLIEVGFISDGTGEQHNTILEEEDHILSIMDDVNAQISMQSIIPHNTPDQDRKQKTASSKPRSNSRITIFSPTKDIRSSAQSSTESAYIPIRIRLFTNRFRLIKEMMYKPDKDGRTLRHLSGNEWANVKQRENEWHTQRASTAAVQTAPVDPNIASLLAEKKKRKLEAESTAPRTRIINNKQKELEKTKKKVVARKKHKNRTSILPEVKEVKLLLPREAKKIDYRFVLRSDDKIRHELIGDWESSSTLSLSDLALQSMIEATAFTKKSWIKKVNLGIEFSLNQSKRTFE</sequence>
<dbReference type="InterPro" id="IPR042788">
    <property type="entry name" value="ANKUB1"/>
</dbReference>